<proteinExistence type="inferred from homology"/>
<feature type="region of interest" description="Disordered" evidence="9">
    <location>
        <begin position="143"/>
        <end position="259"/>
    </location>
</feature>
<dbReference type="GO" id="GO:0005737">
    <property type="term" value="C:cytoplasm"/>
    <property type="evidence" value="ECO:0007669"/>
    <property type="project" value="TreeGrafter"/>
</dbReference>
<dbReference type="InterPro" id="IPR015517">
    <property type="entry name" value="dCMP_deaminase-rel"/>
</dbReference>
<evidence type="ECO:0000313" key="12">
    <source>
        <dbReference type="Proteomes" id="UP000291116"/>
    </source>
</evidence>
<reference evidence="11 12" key="1">
    <citation type="submission" date="2019-01" db="EMBL/GenBank/DDBJ databases">
        <authorList>
            <person name="Ferrante I. M."/>
        </authorList>
    </citation>
    <scope>NUCLEOTIDE SEQUENCE [LARGE SCALE GENOMIC DNA]</scope>
    <source>
        <strain evidence="11 12">B856</strain>
    </source>
</reference>
<feature type="region of interest" description="Disordered" evidence="9">
    <location>
        <begin position="98"/>
        <end position="120"/>
    </location>
</feature>
<dbReference type="GO" id="GO:0004132">
    <property type="term" value="F:dCMP deaminase activity"/>
    <property type="evidence" value="ECO:0007669"/>
    <property type="project" value="UniProtKB-EC"/>
</dbReference>
<evidence type="ECO:0000256" key="1">
    <source>
        <dbReference type="ARBA" id="ARBA00001947"/>
    </source>
</evidence>
<sequence length="722" mass="77119">MNIEYLVVSFVNGQGAIATGLTTALHYCIALAIGSLGTVVAALSLLARNSTNQQGTNKQTTNKQQTTYLPTHTHTIRLPVPVPPSRTRTVARLVPGSVFSPPSTIPGNQSAPDSSVPGQRRTRFRPLALLVLLAACARNEDPHRTASHAPRCGLGVSALGLPPVPRRPSPRISVPDQDRPGHPSTSIATGRATRRATRRATTMATPQRNLSGAFEAANGDASNPNAANGDAANPNAANGDPSTPARPGNPPRKATTPLGRFLPRGMRMVELTDETPKRGDYLGWDDYFLGIAVLSSLRSKDPSGAEGACIADASNRIVAIGYSGFPRGCPDTVFPWGDQQEGSGSGASGYLASKHPYLCTAATNAVLNKGSQDLSGCRLYATAFPRSDDVKVMIQSGIRELVVLQTTDEPPIHGPGALGESEGEDRGNDNGSGSDNGEAEAFRQLTEQEQEDYASNAMLLLSGIAVRYHRPRAPSLRLCFGAPGKGPLPPPKHPPTGKRAERLPTDTEREAARVLREETGYDALLPDPGSDAERLLAHSGRREDYLSWEDYFMSVALLTAQRSKDPSTQVGACIVDGQNRIVGLGYNGMPTGLDDDLMPWGRANAQAIFNKYVYVTHAEVNAILNSKEGYGSPRVRGGTLYVTLFPCEHCTKKVVQSGIRAVVYLEDKYHDTDGCKASRAMLRCAGIEVREHVRTVEAVTVDFGRGGEEDQEEEDGGEGDAC</sequence>
<dbReference type="EMBL" id="CAACVS010000226">
    <property type="protein sequence ID" value="VEU39613.1"/>
    <property type="molecule type" value="Genomic_DNA"/>
</dbReference>
<organism evidence="11 12">
    <name type="scientific">Pseudo-nitzschia multistriata</name>
    <dbReference type="NCBI Taxonomy" id="183589"/>
    <lineage>
        <taxon>Eukaryota</taxon>
        <taxon>Sar</taxon>
        <taxon>Stramenopiles</taxon>
        <taxon>Ochrophyta</taxon>
        <taxon>Bacillariophyta</taxon>
        <taxon>Bacillariophyceae</taxon>
        <taxon>Bacillariophycidae</taxon>
        <taxon>Bacillariales</taxon>
        <taxon>Bacillariaceae</taxon>
        <taxon>Pseudo-nitzschia</taxon>
    </lineage>
</organism>
<gene>
    <name evidence="11" type="ORF">PSNMU_V1.4_AUG-EV-PASAV3_0063400</name>
</gene>
<name>A0A448ZC40_9STRA</name>
<evidence type="ECO:0000313" key="11">
    <source>
        <dbReference type="EMBL" id="VEU39613.1"/>
    </source>
</evidence>
<evidence type="ECO:0000256" key="5">
    <source>
        <dbReference type="ARBA" id="ARBA00022801"/>
    </source>
</evidence>
<evidence type="ECO:0000256" key="4">
    <source>
        <dbReference type="ARBA" id="ARBA00022727"/>
    </source>
</evidence>
<dbReference type="PROSITE" id="PS00903">
    <property type="entry name" value="CYT_DCMP_DEAMINASES_1"/>
    <property type="match status" value="1"/>
</dbReference>
<comment type="similarity">
    <text evidence="2">Belongs to the cytidine and deoxycytidylate deaminase family.</text>
</comment>
<dbReference type="OrthoDB" id="6710946at2759"/>
<dbReference type="Proteomes" id="UP000291116">
    <property type="component" value="Unassembled WGS sequence"/>
</dbReference>
<keyword evidence="5" id="KW-0378">Hydrolase</keyword>
<dbReference type="GO" id="GO:0009165">
    <property type="term" value="P:nucleotide biosynthetic process"/>
    <property type="evidence" value="ECO:0007669"/>
    <property type="project" value="UniProtKB-KW"/>
</dbReference>
<dbReference type="PROSITE" id="PS51747">
    <property type="entry name" value="CYT_DCMP_DEAMINASES_2"/>
    <property type="match status" value="2"/>
</dbReference>
<feature type="region of interest" description="Disordered" evidence="9">
    <location>
        <begin position="405"/>
        <end position="437"/>
    </location>
</feature>
<evidence type="ECO:0000256" key="2">
    <source>
        <dbReference type="ARBA" id="ARBA00006576"/>
    </source>
</evidence>
<keyword evidence="6" id="KW-0862">Zinc</keyword>
<dbReference type="InterPro" id="IPR016193">
    <property type="entry name" value="Cytidine_deaminase-like"/>
</dbReference>
<evidence type="ECO:0000259" key="10">
    <source>
        <dbReference type="PROSITE" id="PS51747"/>
    </source>
</evidence>
<dbReference type="InterPro" id="IPR016192">
    <property type="entry name" value="APOBEC/CMP_deaminase_Zn-bd"/>
</dbReference>
<dbReference type="SUPFAM" id="SSF53927">
    <property type="entry name" value="Cytidine deaminase-like"/>
    <property type="match status" value="2"/>
</dbReference>
<evidence type="ECO:0000256" key="3">
    <source>
        <dbReference type="ARBA" id="ARBA00022723"/>
    </source>
</evidence>
<keyword evidence="3" id="KW-0479">Metal-binding</keyword>
<feature type="compositionally biased region" description="Low complexity" evidence="9">
    <location>
        <begin position="216"/>
        <end position="242"/>
    </location>
</feature>
<evidence type="ECO:0000256" key="8">
    <source>
        <dbReference type="ARBA" id="ARBA00041763"/>
    </source>
</evidence>
<keyword evidence="4" id="KW-0545">Nucleotide biosynthesis</keyword>
<dbReference type="GO" id="GO:0008270">
    <property type="term" value="F:zinc ion binding"/>
    <property type="evidence" value="ECO:0007669"/>
    <property type="project" value="InterPro"/>
</dbReference>
<evidence type="ECO:0000256" key="6">
    <source>
        <dbReference type="ARBA" id="ARBA00022833"/>
    </source>
</evidence>
<feature type="domain" description="CMP/dCMP-type deaminase" evidence="10">
    <location>
        <begin position="283"/>
        <end position="418"/>
    </location>
</feature>
<evidence type="ECO:0000256" key="7">
    <source>
        <dbReference type="ARBA" id="ARBA00038938"/>
    </source>
</evidence>
<dbReference type="FunFam" id="3.40.140.10:FF:000021">
    <property type="entry name" value="Deoxycytidylate deaminase"/>
    <property type="match status" value="1"/>
</dbReference>
<feature type="domain" description="CMP/dCMP-type deaminase" evidence="10">
    <location>
        <begin position="547"/>
        <end position="682"/>
    </location>
</feature>
<dbReference type="AlphaFoldDB" id="A0A448ZC40"/>
<dbReference type="CDD" id="cd01286">
    <property type="entry name" value="deoxycytidylate_deaminase"/>
    <property type="match status" value="1"/>
</dbReference>
<protein>
    <recommendedName>
        <fullName evidence="8">dCMP deaminase</fullName>
        <ecNumber evidence="7">3.5.4.12</ecNumber>
    </recommendedName>
    <alternativeName>
        <fullName evidence="8">dCMP deaminase</fullName>
    </alternativeName>
</protein>
<dbReference type="PANTHER" id="PTHR11086:SF18">
    <property type="entry name" value="DEOXYCYTIDYLATE DEAMINASE"/>
    <property type="match status" value="1"/>
</dbReference>
<accession>A0A448ZC40</accession>
<dbReference type="InterPro" id="IPR035105">
    <property type="entry name" value="Deoxycytidylate_deaminase_dom"/>
</dbReference>
<comment type="cofactor">
    <cofactor evidence="1">
        <name>Zn(2+)</name>
        <dbReference type="ChEBI" id="CHEBI:29105"/>
    </cofactor>
</comment>
<feature type="region of interest" description="Disordered" evidence="9">
    <location>
        <begin position="480"/>
        <end position="503"/>
    </location>
</feature>
<feature type="region of interest" description="Disordered" evidence="9">
    <location>
        <begin position="702"/>
        <end position="722"/>
    </location>
</feature>
<dbReference type="PANTHER" id="PTHR11086">
    <property type="entry name" value="DEOXYCYTIDYLATE DEAMINASE-RELATED"/>
    <property type="match status" value="1"/>
</dbReference>
<dbReference type="EC" id="3.5.4.12" evidence="7"/>
<keyword evidence="12" id="KW-1185">Reference proteome</keyword>
<feature type="compositionally biased region" description="Acidic residues" evidence="9">
    <location>
        <begin position="709"/>
        <end position="722"/>
    </location>
</feature>
<dbReference type="Pfam" id="PF00383">
    <property type="entry name" value="dCMP_cyt_deam_1"/>
    <property type="match status" value="2"/>
</dbReference>
<evidence type="ECO:0000256" key="9">
    <source>
        <dbReference type="SAM" id="MobiDB-lite"/>
    </source>
</evidence>
<dbReference type="InterPro" id="IPR002125">
    <property type="entry name" value="CMP_dCMP_dom"/>
</dbReference>
<dbReference type="Gene3D" id="3.40.140.10">
    <property type="entry name" value="Cytidine Deaminase, domain 2"/>
    <property type="match status" value="2"/>
</dbReference>
<feature type="compositionally biased region" description="Polar residues" evidence="9">
    <location>
        <begin position="100"/>
        <end position="117"/>
    </location>
</feature>